<evidence type="ECO:0000313" key="5">
    <source>
        <dbReference type="EMBL" id="RCN32168.1"/>
    </source>
</evidence>
<protein>
    <submittedName>
        <fullName evidence="5">RhoGAP domain protein</fullName>
    </submittedName>
</protein>
<evidence type="ECO:0000256" key="3">
    <source>
        <dbReference type="SAM" id="MobiDB-lite"/>
    </source>
</evidence>
<organism evidence="5 6">
    <name type="scientific">Ancylostoma caninum</name>
    <name type="common">Dog hookworm</name>
    <dbReference type="NCBI Taxonomy" id="29170"/>
    <lineage>
        <taxon>Eukaryota</taxon>
        <taxon>Metazoa</taxon>
        <taxon>Ecdysozoa</taxon>
        <taxon>Nematoda</taxon>
        <taxon>Chromadorea</taxon>
        <taxon>Rhabditida</taxon>
        <taxon>Rhabditina</taxon>
        <taxon>Rhabditomorpha</taxon>
        <taxon>Strongyloidea</taxon>
        <taxon>Ancylostomatidae</taxon>
        <taxon>Ancylostomatinae</taxon>
        <taxon>Ancylostoma</taxon>
    </lineage>
</organism>
<feature type="region of interest" description="Disordered" evidence="3">
    <location>
        <begin position="875"/>
        <end position="919"/>
    </location>
</feature>
<dbReference type="Pfam" id="PF00620">
    <property type="entry name" value="RhoGAP"/>
    <property type="match status" value="1"/>
</dbReference>
<evidence type="ECO:0000259" key="4">
    <source>
        <dbReference type="PROSITE" id="PS50238"/>
    </source>
</evidence>
<dbReference type="AlphaFoldDB" id="A0A368FKW2"/>
<gene>
    <name evidence="5" type="ORF">ANCCAN_22033</name>
</gene>
<evidence type="ECO:0000313" key="6">
    <source>
        <dbReference type="Proteomes" id="UP000252519"/>
    </source>
</evidence>
<dbReference type="Gene3D" id="1.20.1270.60">
    <property type="entry name" value="Arfaptin homology (AH) domain/BAR domain"/>
    <property type="match status" value="1"/>
</dbReference>
<name>A0A368FKW2_ANCCA</name>
<dbReference type="PANTHER" id="PTHR14166">
    <property type="entry name" value="SLIT-ROBO RHO GTPASE ACTIVATING PROTEIN"/>
    <property type="match status" value="1"/>
</dbReference>
<dbReference type="FunFam" id="1.10.555.10:FF:000026">
    <property type="entry name" value="Rho GTPase activating protein 4"/>
    <property type="match status" value="1"/>
</dbReference>
<feature type="region of interest" description="Disordered" evidence="3">
    <location>
        <begin position="730"/>
        <end position="796"/>
    </location>
</feature>
<feature type="region of interest" description="Disordered" evidence="3">
    <location>
        <begin position="663"/>
        <end position="691"/>
    </location>
</feature>
<comment type="caution">
    <text evidence="5">The sequence shown here is derived from an EMBL/GenBank/DDBJ whole genome shotgun (WGS) entry which is preliminary data.</text>
</comment>
<dbReference type="SUPFAM" id="SSF103657">
    <property type="entry name" value="BAR/IMD domain-like"/>
    <property type="match status" value="1"/>
</dbReference>
<feature type="domain" description="Rho-GAP" evidence="4">
    <location>
        <begin position="405"/>
        <end position="593"/>
    </location>
</feature>
<proteinExistence type="predicted"/>
<dbReference type="Proteomes" id="UP000252519">
    <property type="component" value="Unassembled WGS sequence"/>
</dbReference>
<feature type="region of interest" description="Disordered" evidence="3">
    <location>
        <begin position="378"/>
        <end position="399"/>
    </location>
</feature>
<feature type="coiled-coil region" evidence="2">
    <location>
        <begin position="104"/>
        <end position="131"/>
    </location>
</feature>
<dbReference type="InterPro" id="IPR008936">
    <property type="entry name" value="Rho_GTPase_activation_prot"/>
</dbReference>
<reference evidence="5 6" key="1">
    <citation type="submission" date="2014-10" db="EMBL/GenBank/DDBJ databases">
        <title>Draft genome of the hookworm Ancylostoma caninum.</title>
        <authorList>
            <person name="Mitreva M."/>
        </authorList>
    </citation>
    <scope>NUCLEOTIDE SEQUENCE [LARGE SCALE GENOMIC DNA]</scope>
    <source>
        <strain evidence="5 6">Baltimore</strain>
    </source>
</reference>
<dbReference type="Gene3D" id="1.10.555.10">
    <property type="entry name" value="Rho GTPase activation protein"/>
    <property type="match status" value="1"/>
</dbReference>
<accession>A0A368FKW2</accession>
<dbReference type="SMART" id="SM00324">
    <property type="entry name" value="RhoGAP"/>
    <property type="match status" value="1"/>
</dbReference>
<keyword evidence="1 2" id="KW-0175">Coiled coil</keyword>
<dbReference type="InterPro" id="IPR027267">
    <property type="entry name" value="AH/BAR_dom_sf"/>
</dbReference>
<sequence>MNFHVGEATLHPMSTDSSAYSDVIAGRNMLRVPLGSNLLTTPSARLCKDRLLRNCTVNTLRQVSAHDVKIWARLAKGLCREIGALSHSEINRVLTELHTAMKTYQLCYSELAAVERKLRIAEEEKRRYEEANPGKTEGTRKYRNLCKYLKKREDKYEAVHSKCTKGRNEYLMCIRAANAALHRFFAEDLSYLIDCTDLGMDYWTKALLGKLEREDKYEAVHSKCTKGRNEYLMCIRAANAALHRCARVLSFCFLCYYFAIVVERFFAEDLSYLIDCTDLGMDYWTKALLGKLEVWKSLEASDRQLLQMYNSDFKEKEEPGKWRQDILVTYQYYLKKFEYFLLNGNLIERLEARSKAISDALSRASGVTANNNMVIGTEERTRRRPKRIGAAGTDDSKPRPKLFGGSLDEYVEATGEPIPLVVVSAIGYLSRYSLRNQGLFRVSGSQSEINRFKEAYERGDDAFADLTDGSESNSVAGVLKLYLRELREPLFPIFLFDQFTDCAKADSPQEFVRRARELIEKLPVSHILLLRFLFAFLSHLCEYADENMMEPHNMAICFGPTLLPIPEGKDQVFYHNFVNELVRNLILNVNEVFPQDLPGPAYDKYAAVADDVDHMGYMDEVDGLSEDEDCMRNGVGGGMSADSALAESTYDMSTSTDIVRDATSSTLQRPPTPEEALSQPPSVSSRSSNRSNLNLEAYLRRMSEDVSPALRTEMPHLIANEVAAKFAARERAATAPKAGSRQTPIWEQERPSSHASHTSTAPSYASYSSQQSTSSAQTQSVNTSTTTVHASNNTVGPISGVRLPTMISLRDQLHHFRKELNSGREDTSRVYPMSEGLSGFPRRVAQHDGTVLDARGGSEAPRHLDRCFGDVRSAAGERGSEPALMKTDQPDVVASARHSVRAQSELQKLRDRENSSPPLEELAAAALKASQFD</sequence>
<feature type="compositionally biased region" description="Low complexity" evidence="3">
    <location>
        <begin position="753"/>
        <end position="788"/>
    </location>
</feature>
<dbReference type="PROSITE" id="PS50238">
    <property type="entry name" value="RHOGAP"/>
    <property type="match status" value="1"/>
</dbReference>
<dbReference type="SUPFAM" id="SSF48350">
    <property type="entry name" value="GTPase activation domain, GAP"/>
    <property type="match status" value="1"/>
</dbReference>
<dbReference type="GO" id="GO:0007165">
    <property type="term" value="P:signal transduction"/>
    <property type="evidence" value="ECO:0007669"/>
    <property type="project" value="InterPro"/>
</dbReference>
<feature type="compositionally biased region" description="Low complexity" evidence="3">
    <location>
        <begin position="677"/>
        <end position="691"/>
    </location>
</feature>
<keyword evidence="6" id="KW-1185">Reference proteome</keyword>
<dbReference type="EMBL" id="JOJR01001143">
    <property type="protein sequence ID" value="RCN32168.1"/>
    <property type="molecule type" value="Genomic_DNA"/>
</dbReference>
<dbReference type="STRING" id="29170.A0A368FKW2"/>
<evidence type="ECO:0000256" key="1">
    <source>
        <dbReference type="ARBA" id="ARBA00023054"/>
    </source>
</evidence>
<dbReference type="OrthoDB" id="5981864at2759"/>
<dbReference type="InterPro" id="IPR051627">
    <property type="entry name" value="SLIT-ROBO_RhoGAP"/>
</dbReference>
<evidence type="ECO:0000256" key="2">
    <source>
        <dbReference type="SAM" id="Coils"/>
    </source>
</evidence>
<dbReference type="InterPro" id="IPR000198">
    <property type="entry name" value="RhoGAP_dom"/>
</dbReference>